<dbReference type="SUPFAM" id="SSF52058">
    <property type="entry name" value="L domain-like"/>
    <property type="match status" value="1"/>
</dbReference>
<reference evidence="1" key="1">
    <citation type="journal article" date="2020" name="Nature">
        <title>Giant virus diversity and host interactions through global metagenomics.</title>
        <authorList>
            <person name="Schulz F."/>
            <person name="Roux S."/>
            <person name="Paez-Espino D."/>
            <person name="Jungbluth S."/>
            <person name="Walsh D.A."/>
            <person name="Denef V.J."/>
            <person name="McMahon K.D."/>
            <person name="Konstantinidis K.T."/>
            <person name="Eloe-Fadrosh E.A."/>
            <person name="Kyrpides N.C."/>
            <person name="Woyke T."/>
        </authorList>
    </citation>
    <scope>NUCLEOTIDE SEQUENCE</scope>
    <source>
        <strain evidence="1">GVMAG-M-3300023184-101</strain>
    </source>
</reference>
<dbReference type="Gene3D" id="3.80.10.10">
    <property type="entry name" value="Ribonuclease Inhibitor"/>
    <property type="match status" value="1"/>
</dbReference>
<sequence length="459" mass="51243">MNTITFNNNVDISFNSGEVIQENDIQNVILAYNYSQSPNTLYTITDISSVFLAETIYEIGINAFINFTSLKGITLCPTINKINIDAFYRCTSLTSIILPDALSFLGDTAFRGCSSLSTVVLNNTSNLNCIGEAIFNDVSANGTYTFGPIDSVETATIKKLICLLPSSWTRYPDIPYIVGIDFAILYDRCIGKKGFQIKTHYVDLSCVPISYIDFHTLFFNNNGFLNLNCNVINQPNVINSSTLANYIVLNKQVDVNGNTFNLMSTLDCLYECSMPQKCWSVESTLYFTKHISKLKTIFNFNTDTNVIICNKEKQLALCEDTSTSCGCKGKQNDSSSCGCKGKETKTQTICDLFYNSKNIQKMYIKGPSLITINDFFNMYEALGVTIANDNSYNPIPTLCQAQGLPVNAASTNYIAILNLYVKSMYKSVDNLNIRLPYLINFTASMPKNANDKNNYRYKP</sequence>
<dbReference type="AlphaFoldDB" id="A0A6C0HGC1"/>
<organism evidence="1">
    <name type="scientific">viral metagenome</name>
    <dbReference type="NCBI Taxonomy" id="1070528"/>
    <lineage>
        <taxon>unclassified sequences</taxon>
        <taxon>metagenomes</taxon>
        <taxon>organismal metagenomes</taxon>
    </lineage>
</organism>
<dbReference type="InterPro" id="IPR026906">
    <property type="entry name" value="LRR_5"/>
</dbReference>
<evidence type="ECO:0000313" key="1">
    <source>
        <dbReference type="EMBL" id="QHT79652.1"/>
    </source>
</evidence>
<dbReference type="Pfam" id="PF13306">
    <property type="entry name" value="LRR_5"/>
    <property type="match status" value="1"/>
</dbReference>
<name>A0A6C0HGC1_9ZZZZ</name>
<protein>
    <recommendedName>
        <fullName evidence="2">Surface antigen BspA-like</fullName>
    </recommendedName>
</protein>
<evidence type="ECO:0008006" key="2">
    <source>
        <dbReference type="Google" id="ProtNLM"/>
    </source>
</evidence>
<accession>A0A6C0HGC1</accession>
<dbReference type="EMBL" id="MN739951">
    <property type="protein sequence ID" value="QHT79652.1"/>
    <property type="molecule type" value="Genomic_DNA"/>
</dbReference>
<dbReference type="InterPro" id="IPR032675">
    <property type="entry name" value="LRR_dom_sf"/>
</dbReference>
<proteinExistence type="predicted"/>